<keyword evidence="1" id="KW-0812">Transmembrane</keyword>
<feature type="transmembrane region" description="Helical" evidence="1">
    <location>
        <begin position="29"/>
        <end position="49"/>
    </location>
</feature>
<dbReference type="EMBL" id="JAWCUD010000002">
    <property type="protein sequence ID" value="MDU0201006.1"/>
    <property type="molecule type" value="Genomic_DNA"/>
</dbReference>
<keyword evidence="1" id="KW-0472">Membrane</keyword>
<protein>
    <recommendedName>
        <fullName evidence="4">Major facilitator superfamily (MFS) profile domain-containing protein</fullName>
    </recommendedName>
</protein>
<accession>A0ABU3R9R9</accession>
<keyword evidence="3" id="KW-1185">Reference proteome</keyword>
<dbReference type="RefSeq" id="WP_315950664.1">
    <property type="nucleotide sequence ID" value="NZ_JAWCUD010000002.1"/>
</dbReference>
<evidence type="ECO:0008006" key="4">
    <source>
        <dbReference type="Google" id="ProtNLM"/>
    </source>
</evidence>
<comment type="caution">
    <text evidence="2">The sequence shown here is derived from an EMBL/GenBank/DDBJ whole genome shotgun (WGS) entry which is preliminary data.</text>
</comment>
<evidence type="ECO:0000313" key="3">
    <source>
        <dbReference type="Proteomes" id="UP001260980"/>
    </source>
</evidence>
<reference evidence="2 3" key="1">
    <citation type="submission" date="2023-10" db="EMBL/GenBank/DDBJ databases">
        <title>Paenibacillus strain PFR10 Genome sequencing and assembly.</title>
        <authorList>
            <person name="Kim I."/>
        </authorList>
    </citation>
    <scope>NUCLEOTIDE SEQUENCE [LARGE SCALE GENOMIC DNA]</scope>
    <source>
        <strain evidence="2 3">PFR10</strain>
    </source>
</reference>
<name>A0ABU3R9R9_9BACL</name>
<sequence length="86" mass="9018">MAAIEMTIISTAMPSIVGEMGGFTTASNMFMRLLGSSVGAALLGGILNFRFKRFVLSSDNPLGNAVSINSINQVLDSSKTHQIPAV</sequence>
<keyword evidence="1" id="KW-1133">Transmembrane helix</keyword>
<proteinExistence type="predicted"/>
<gene>
    <name evidence="2" type="ORF">RQP52_07890</name>
</gene>
<organism evidence="2 3">
    <name type="scientific">Paenibacillus violae</name>
    <dbReference type="NCBI Taxonomy" id="3077234"/>
    <lineage>
        <taxon>Bacteria</taxon>
        <taxon>Bacillati</taxon>
        <taxon>Bacillota</taxon>
        <taxon>Bacilli</taxon>
        <taxon>Bacillales</taxon>
        <taxon>Paenibacillaceae</taxon>
        <taxon>Paenibacillus</taxon>
    </lineage>
</organism>
<dbReference type="Proteomes" id="UP001260980">
    <property type="component" value="Unassembled WGS sequence"/>
</dbReference>
<evidence type="ECO:0000313" key="2">
    <source>
        <dbReference type="EMBL" id="MDU0201006.1"/>
    </source>
</evidence>
<evidence type="ECO:0000256" key="1">
    <source>
        <dbReference type="SAM" id="Phobius"/>
    </source>
</evidence>